<name>A0A840PW51_URETH</name>
<dbReference type="EMBL" id="JACHGZ010000012">
    <property type="protein sequence ID" value="MBB5148942.1"/>
    <property type="molecule type" value="Genomic_DNA"/>
</dbReference>
<dbReference type="PANTHER" id="PTHR37313:SF2">
    <property type="entry name" value="UPF0749 PROTEIN YLXX"/>
    <property type="match status" value="1"/>
</dbReference>
<organism evidence="3 4">
    <name type="scientific">Ureibacillus thermosphaericus</name>
    <dbReference type="NCBI Taxonomy" id="51173"/>
    <lineage>
        <taxon>Bacteria</taxon>
        <taxon>Bacillati</taxon>
        <taxon>Bacillota</taxon>
        <taxon>Bacilli</taxon>
        <taxon>Bacillales</taxon>
        <taxon>Caryophanaceae</taxon>
        <taxon>Ureibacillus</taxon>
    </lineage>
</organism>
<evidence type="ECO:0000256" key="1">
    <source>
        <dbReference type="ARBA" id="ARBA00009108"/>
    </source>
</evidence>
<gene>
    <name evidence="3" type="ORF">HNR36_001328</name>
</gene>
<comment type="similarity">
    <text evidence="1">Belongs to the UPF0749 family.</text>
</comment>
<evidence type="ECO:0000313" key="3">
    <source>
        <dbReference type="EMBL" id="MBB5148942.1"/>
    </source>
</evidence>
<dbReference type="AlphaFoldDB" id="A0A840PW51"/>
<keyword evidence="2" id="KW-0175">Coiled coil</keyword>
<dbReference type="Gene3D" id="3.30.70.1880">
    <property type="entry name" value="Protein of unknown function DUF881"/>
    <property type="match status" value="1"/>
</dbReference>
<evidence type="ECO:0000256" key="2">
    <source>
        <dbReference type="SAM" id="Coils"/>
    </source>
</evidence>
<proteinExistence type="inferred from homology"/>
<sequence length="237" mass="27015">MMNPLHKKKQNKFKRKHFILLFVSIVTGFIIGYAYNLARDDKQFDSNYFEQEDIYRTELIEQQERNKELMDELNALKAQIREYEKSFTESTNDYKELAQEAEKLRLILGELPAHGEGIRVTLKDGHYNPKSTNPNDYIVHESHIFMVINELKISGAEAIAINGHRLKPNSYIHCNGPVITVDGTQYPAPFEIEAIGNSETLISSLKIAGGVFDQLLNDSIIVTIQALDNIEMPSINS</sequence>
<dbReference type="PANTHER" id="PTHR37313">
    <property type="entry name" value="UPF0749 PROTEIN RV1825"/>
    <property type="match status" value="1"/>
</dbReference>
<feature type="coiled-coil region" evidence="2">
    <location>
        <begin position="52"/>
        <end position="100"/>
    </location>
</feature>
<protein>
    <submittedName>
        <fullName evidence="3">Uncharacterized protein YlxW (UPF0749 family)</fullName>
    </submittedName>
</protein>
<keyword evidence="4" id="KW-1185">Reference proteome</keyword>
<dbReference type="InterPro" id="IPR010273">
    <property type="entry name" value="DUF881"/>
</dbReference>
<accession>A0A840PW51</accession>
<dbReference type="Proteomes" id="UP000557217">
    <property type="component" value="Unassembled WGS sequence"/>
</dbReference>
<evidence type="ECO:0000313" key="4">
    <source>
        <dbReference type="Proteomes" id="UP000557217"/>
    </source>
</evidence>
<comment type="caution">
    <text evidence="3">The sequence shown here is derived from an EMBL/GenBank/DDBJ whole genome shotgun (WGS) entry which is preliminary data.</text>
</comment>
<dbReference type="Pfam" id="PF05949">
    <property type="entry name" value="DUF881"/>
    <property type="match status" value="1"/>
</dbReference>
<reference evidence="3 4" key="1">
    <citation type="submission" date="2020-08" db="EMBL/GenBank/DDBJ databases">
        <title>Genomic Encyclopedia of Type Strains, Phase IV (KMG-IV): sequencing the most valuable type-strain genomes for metagenomic binning, comparative biology and taxonomic classification.</title>
        <authorList>
            <person name="Goeker M."/>
        </authorList>
    </citation>
    <scope>NUCLEOTIDE SEQUENCE [LARGE SCALE GENOMIC DNA]</scope>
    <source>
        <strain evidence="3 4">DSM 10633</strain>
    </source>
</reference>